<dbReference type="SUPFAM" id="SSF51905">
    <property type="entry name" value="FAD/NAD(P)-binding domain"/>
    <property type="match status" value="1"/>
</dbReference>
<evidence type="ECO:0000259" key="5">
    <source>
        <dbReference type="Pfam" id="PF01593"/>
    </source>
</evidence>
<dbReference type="Pfam" id="PF01593">
    <property type="entry name" value="Amino_oxidase"/>
    <property type="match status" value="1"/>
</dbReference>
<gene>
    <name evidence="6" type="ORF">F8O05_02015</name>
</gene>
<dbReference type="PANTHER" id="PTHR43563">
    <property type="entry name" value="AMINE OXIDASE"/>
    <property type="match status" value="1"/>
</dbReference>
<dbReference type="PANTHER" id="PTHR43563:SF1">
    <property type="entry name" value="AMINE OXIDASE [FLAVIN-CONTAINING] B"/>
    <property type="match status" value="1"/>
</dbReference>
<dbReference type="EMBL" id="WBKB01000001">
    <property type="protein sequence ID" value="KAB1645053.1"/>
    <property type="molecule type" value="Genomic_DNA"/>
</dbReference>
<keyword evidence="7" id="KW-1185">Reference proteome</keyword>
<reference evidence="6 7" key="1">
    <citation type="submission" date="2019-09" db="EMBL/GenBank/DDBJ databases">
        <title>Phylogeny of genus Pseudoclavibacter and closely related genus.</title>
        <authorList>
            <person name="Li Y."/>
        </authorList>
    </citation>
    <scope>NUCLEOTIDE SEQUENCE [LARGE SCALE GENOMIC DNA]</scope>
    <source>
        <strain evidence="6 7">KCTC 13959</strain>
    </source>
</reference>
<proteinExistence type="inferred from homology"/>
<evidence type="ECO:0000256" key="1">
    <source>
        <dbReference type="ARBA" id="ARBA00001974"/>
    </source>
</evidence>
<evidence type="ECO:0000256" key="3">
    <source>
        <dbReference type="ARBA" id="ARBA00023002"/>
    </source>
</evidence>
<dbReference type="PRINTS" id="PR00757">
    <property type="entry name" value="AMINEOXDASEF"/>
</dbReference>
<feature type="binding site" evidence="4">
    <location>
        <position position="239"/>
    </location>
    <ligand>
        <name>FAD</name>
        <dbReference type="ChEBI" id="CHEBI:57692"/>
    </ligand>
</feature>
<dbReference type="InterPro" id="IPR036188">
    <property type="entry name" value="FAD/NAD-bd_sf"/>
</dbReference>
<dbReference type="GO" id="GO:0016491">
    <property type="term" value="F:oxidoreductase activity"/>
    <property type="evidence" value="ECO:0007669"/>
    <property type="project" value="UniProtKB-KW"/>
</dbReference>
<dbReference type="Proteomes" id="UP000433493">
    <property type="component" value="Unassembled WGS sequence"/>
</dbReference>
<protein>
    <submittedName>
        <fullName evidence="6">FAD-dependent oxidoreductase</fullName>
    </submittedName>
</protein>
<comment type="caution">
    <text evidence="6">The sequence shown here is derived from an EMBL/GenBank/DDBJ whole genome shotgun (WGS) entry which is preliminary data.</text>
</comment>
<evidence type="ECO:0000313" key="7">
    <source>
        <dbReference type="Proteomes" id="UP000433493"/>
    </source>
</evidence>
<feature type="domain" description="Amine oxidase" evidence="5">
    <location>
        <begin position="23"/>
        <end position="437"/>
    </location>
</feature>
<keyword evidence="3" id="KW-0560">Oxidoreductase</keyword>
<dbReference type="InterPro" id="IPR002937">
    <property type="entry name" value="Amino_oxidase"/>
</dbReference>
<dbReference type="AlphaFoldDB" id="A0A7J5BFK6"/>
<evidence type="ECO:0000256" key="2">
    <source>
        <dbReference type="ARBA" id="ARBA00005995"/>
    </source>
</evidence>
<name>A0A7J5BFK6_9MICO</name>
<dbReference type="InterPro" id="IPR050703">
    <property type="entry name" value="Flavin_MAO"/>
</dbReference>
<evidence type="ECO:0000313" key="6">
    <source>
        <dbReference type="EMBL" id="KAB1645053.1"/>
    </source>
</evidence>
<evidence type="ECO:0000256" key="4">
    <source>
        <dbReference type="PIRSR" id="PIRSR601613-1"/>
    </source>
</evidence>
<accession>A0A7J5BFK6</accession>
<sequence>MSDINQERLDTQRFDTIIIGAGFAGLTAARDLAAEGQSVLVIEGRDRIAGRTWYEERLGMGLELGGTWVHWTQPYVWRELNHYGIGTVKSPDFQRAIWFEDGERQDGSLEELLEAMAPGCDAFGVETRKYFPRAFEPFTNPEAADLDHLSVDDVIATLELTDSQKQRLRTFWTLNFNGSTDTAAYTQALRWLAATNGDWQVMWEACATYKVEGGTKALADAIHQDALGHGAQFLFNTRVAEVVTDADRATVHTLTAEYVADRVIVTVPLQILGDISFTPALPTPINHAAARGQTGLGTKAWFKLKGHAEPFMALGEPDWPFNFLQAEYPVEDGIIVIGFGSDASAIDVTDLAQVTDAVQRIIPGAEIEATTGHDWCSDEFAGETWPMHSVGHFKESFTAFVAGTDRVRFAGADYALGWGGFIDGAIESATQQSRRILNEVVASASTERTLSEASQK</sequence>
<dbReference type="InterPro" id="IPR001613">
    <property type="entry name" value="Flavin_amine_oxidase"/>
</dbReference>
<dbReference type="OrthoDB" id="337830at2"/>
<comment type="cofactor">
    <cofactor evidence="1">
        <name>FAD</name>
        <dbReference type="ChEBI" id="CHEBI:57692"/>
    </cofactor>
</comment>
<dbReference type="RefSeq" id="WP_158051063.1">
    <property type="nucleotide sequence ID" value="NZ_WBKB01000001.1"/>
</dbReference>
<organism evidence="6 7">
    <name type="scientific">Gulosibacter chungangensis</name>
    <dbReference type="NCBI Taxonomy" id="979746"/>
    <lineage>
        <taxon>Bacteria</taxon>
        <taxon>Bacillati</taxon>
        <taxon>Actinomycetota</taxon>
        <taxon>Actinomycetes</taxon>
        <taxon>Micrococcales</taxon>
        <taxon>Microbacteriaceae</taxon>
        <taxon>Gulosibacter</taxon>
    </lineage>
</organism>
<dbReference type="Gene3D" id="3.50.50.60">
    <property type="entry name" value="FAD/NAD(P)-binding domain"/>
    <property type="match status" value="1"/>
</dbReference>
<comment type="similarity">
    <text evidence="2">Belongs to the flavin monoamine oxidase family.</text>
</comment>